<dbReference type="Pfam" id="PF15892">
    <property type="entry name" value="BNR_4"/>
    <property type="match status" value="1"/>
</dbReference>
<organism evidence="1 2">
    <name type="scientific">Adhaeretor mobilis</name>
    <dbReference type="NCBI Taxonomy" id="1930276"/>
    <lineage>
        <taxon>Bacteria</taxon>
        <taxon>Pseudomonadati</taxon>
        <taxon>Planctomycetota</taxon>
        <taxon>Planctomycetia</taxon>
        <taxon>Pirellulales</taxon>
        <taxon>Lacipirellulaceae</taxon>
        <taxon>Adhaeretor</taxon>
    </lineage>
</organism>
<gene>
    <name evidence="1" type="ORF">HG15A2_21060</name>
</gene>
<dbReference type="NCBIfam" id="TIGR02595">
    <property type="entry name" value="PEP_CTERM"/>
    <property type="match status" value="1"/>
</dbReference>
<dbReference type="CDD" id="cd15482">
    <property type="entry name" value="Sialidase_non-viral"/>
    <property type="match status" value="1"/>
</dbReference>
<name>A0A517MVA9_9BACT</name>
<evidence type="ECO:0000313" key="1">
    <source>
        <dbReference type="EMBL" id="QDS98821.1"/>
    </source>
</evidence>
<sequence>MGNVQLDKGKEMNAERIKRLLAVLSLTVGLGSHSFISITVCADIVSENGSSRATGYVESNKIITHGDKTHVSWLDSYEDEFHVQIKTLDRTTGTWSETYTLGDTRDNHGGPALTVDSEGYLHTVSYPHHNPFRYRKSLNPNDASAWTEETLVGDDLTYPSLVTGPDDTLYLIARSSEGPSSEPWGVNLYTKPKDGDWSGPTEILQAGEPDYSHFQASLAWGPDHQTLHMATRMYGDDPRWGYEIGYMKSTDFGQTWRTSIGTSLSLPATKATVDVIESIDPSLRSSYGSASALRAGSIAVDSHNVPYVVYNTLGPDGSTPLQAWIATANGHGGWEKTSLNEKLDALPEGWGLGVPGGISFTEDGRMALVLTAYESGLSWGTPGTEVIGAVSDDGGATFTSKFISTIDPDTPNWMPSIERATGFNNLDSVAVLYTSGEKGSDNHEIISNQVIFQQLLGSSWNKVGGDVNQDGAFLGDGTGPAASDDVSAFIEHWNATNLPGLFGTHESVTHGDLNFDGVTDLHDVFLLRELMKQSGVPTTALESLGSAVPEPSSFILLAVGSVYCLLQRKKRASLGLASGEVYPK</sequence>
<dbReference type="OrthoDB" id="223410at2"/>
<dbReference type="Proteomes" id="UP000319852">
    <property type="component" value="Chromosome"/>
</dbReference>
<evidence type="ECO:0000313" key="2">
    <source>
        <dbReference type="Proteomes" id="UP000319852"/>
    </source>
</evidence>
<dbReference type="EMBL" id="CP036263">
    <property type="protein sequence ID" value="QDS98821.1"/>
    <property type="molecule type" value="Genomic_DNA"/>
</dbReference>
<reference evidence="1 2" key="1">
    <citation type="submission" date="2019-02" db="EMBL/GenBank/DDBJ databases">
        <title>Deep-cultivation of Planctomycetes and their phenomic and genomic characterization uncovers novel biology.</title>
        <authorList>
            <person name="Wiegand S."/>
            <person name="Jogler M."/>
            <person name="Boedeker C."/>
            <person name="Pinto D."/>
            <person name="Vollmers J."/>
            <person name="Rivas-Marin E."/>
            <person name="Kohn T."/>
            <person name="Peeters S.H."/>
            <person name="Heuer A."/>
            <person name="Rast P."/>
            <person name="Oberbeckmann S."/>
            <person name="Bunk B."/>
            <person name="Jeske O."/>
            <person name="Meyerdierks A."/>
            <person name="Storesund J.E."/>
            <person name="Kallscheuer N."/>
            <person name="Luecker S."/>
            <person name="Lage O.M."/>
            <person name="Pohl T."/>
            <person name="Merkel B.J."/>
            <person name="Hornburger P."/>
            <person name="Mueller R.-W."/>
            <person name="Bruemmer F."/>
            <person name="Labrenz M."/>
            <person name="Spormann A.M."/>
            <person name="Op den Camp H."/>
            <person name="Overmann J."/>
            <person name="Amann R."/>
            <person name="Jetten M.S.M."/>
            <person name="Mascher T."/>
            <person name="Medema M.H."/>
            <person name="Devos D.P."/>
            <person name="Kaster A.-K."/>
            <person name="Ovreas L."/>
            <person name="Rohde M."/>
            <person name="Galperin M.Y."/>
            <person name="Jogler C."/>
        </authorList>
    </citation>
    <scope>NUCLEOTIDE SEQUENCE [LARGE SCALE GENOMIC DNA]</scope>
    <source>
        <strain evidence="1 2">HG15A2</strain>
    </source>
</reference>
<dbReference type="RefSeq" id="WP_145060078.1">
    <property type="nucleotide sequence ID" value="NZ_CP036263.1"/>
</dbReference>
<dbReference type="AlphaFoldDB" id="A0A517MVA9"/>
<accession>A0A517MVA9</accession>
<proteinExistence type="predicted"/>
<keyword evidence="2" id="KW-1185">Reference proteome</keyword>
<protein>
    <submittedName>
        <fullName evidence="1">Uncharacterized protein</fullName>
    </submittedName>
</protein>
<dbReference type="KEGG" id="amob:HG15A2_21060"/>
<dbReference type="InterPro" id="IPR013424">
    <property type="entry name" value="Ice-binding_C"/>
</dbReference>
<dbReference type="SUPFAM" id="SSF50939">
    <property type="entry name" value="Sialidases"/>
    <property type="match status" value="1"/>
</dbReference>
<dbReference type="InterPro" id="IPR036278">
    <property type="entry name" value="Sialidase_sf"/>
</dbReference>